<gene>
    <name evidence="1" type="ORF">S03H2_22487</name>
</gene>
<organism evidence="1">
    <name type="scientific">marine sediment metagenome</name>
    <dbReference type="NCBI Taxonomy" id="412755"/>
    <lineage>
        <taxon>unclassified sequences</taxon>
        <taxon>metagenomes</taxon>
        <taxon>ecological metagenomes</taxon>
    </lineage>
</organism>
<name>X1GW73_9ZZZZ</name>
<accession>X1GW73</accession>
<proteinExistence type="predicted"/>
<protein>
    <submittedName>
        <fullName evidence="1">Uncharacterized protein</fullName>
    </submittedName>
</protein>
<evidence type="ECO:0000313" key="1">
    <source>
        <dbReference type="EMBL" id="GAH37258.1"/>
    </source>
</evidence>
<feature type="non-terminal residue" evidence="1">
    <location>
        <position position="1"/>
    </location>
</feature>
<dbReference type="EMBL" id="BARU01012118">
    <property type="protein sequence ID" value="GAH37258.1"/>
    <property type="molecule type" value="Genomic_DNA"/>
</dbReference>
<dbReference type="AlphaFoldDB" id="X1GW73"/>
<reference evidence="1" key="1">
    <citation type="journal article" date="2014" name="Front. Microbiol.">
        <title>High frequency of phylogenetically diverse reductive dehalogenase-homologous genes in deep subseafloor sedimentary metagenomes.</title>
        <authorList>
            <person name="Kawai M."/>
            <person name="Futagami T."/>
            <person name="Toyoda A."/>
            <person name="Takaki Y."/>
            <person name="Nishi S."/>
            <person name="Hori S."/>
            <person name="Arai W."/>
            <person name="Tsubouchi T."/>
            <person name="Morono Y."/>
            <person name="Uchiyama I."/>
            <person name="Ito T."/>
            <person name="Fujiyama A."/>
            <person name="Inagaki F."/>
            <person name="Takami H."/>
        </authorList>
    </citation>
    <scope>NUCLEOTIDE SEQUENCE</scope>
    <source>
        <strain evidence="1">Expedition CK06-06</strain>
    </source>
</reference>
<comment type="caution">
    <text evidence="1">The sequence shown here is derived from an EMBL/GenBank/DDBJ whole genome shotgun (WGS) entry which is preliminary data.</text>
</comment>
<sequence>EKNGKILKLHKVDNFSVLEAQSAPILNIYLNNYPTLEFHTIKINELFNWQRNGEISSEIPFTDDQKNSANEDRILIIKYIRQEQKVCDIKAIIHFEKNGKPKEYNRGWSWWRINSYSFFISEIEKEILRTK</sequence>